<dbReference type="Gene3D" id="3.40.50.300">
    <property type="entry name" value="P-loop containing nucleotide triphosphate hydrolases"/>
    <property type="match status" value="1"/>
</dbReference>
<evidence type="ECO:0000259" key="4">
    <source>
        <dbReference type="Pfam" id="PF00931"/>
    </source>
</evidence>
<dbReference type="GO" id="GO:0006952">
    <property type="term" value="P:defense response"/>
    <property type="evidence" value="ECO:0007669"/>
    <property type="project" value="UniProtKB-KW"/>
</dbReference>
<proteinExistence type="inferred from homology"/>
<evidence type="ECO:0008006" key="8">
    <source>
        <dbReference type="Google" id="ProtNLM"/>
    </source>
</evidence>
<comment type="similarity">
    <text evidence="1">Belongs to the disease resistance NB-LRR family.</text>
</comment>
<dbReference type="PANTHER" id="PTHR33463:SF105">
    <property type="entry name" value="AND NB-ARC DOMAIN DISEASE RESISTANCE PROTEIN, PUTATIVE-RELATED"/>
    <property type="match status" value="1"/>
</dbReference>
<organism evidence="6 7">
    <name type="scientific">Psophocarpus tetragonolobus</name>
    <name type="common">Winged bean</name>
    <name type="synonym">Dolichos tetragonolobus</name>
    <dbReference type="NCBI Taxonomy" id="3891"/>
    <lineage>
        <taxon>Eukaryota</taxon>
        <taxon>Viridiplantae</taxon>
        <taxon>Streptophyta</taxon>
        <taxon>Embryophyta</taxon>
        <taxon>Tracheophyta</taxon>
        <taxon>Spermatophyta</taxon>
        <taxon>Magnoliopsida</taxon>
        <taxon>eudicotyledons</taxon>
        <taxon>Gunneridae</taxon>
        <taxon>Pentapetalae</taxon>
        <taxon>rosids</taxon>
        <taxon>fabids</taxon>
        <taxon>Fabales</taxon>
        <taxon>Fabaceae</taxon>
        <taxon>Papilionoideae</taxon>
        <taxon>50 kb inversion clade</taxon>
        <taxon>NPAAA clade</taxon>
        <taxon>indigoferoid/millettioid clade</taxon>
        <taxon>Phaseoleae</taxon>
        <taxon>Psophocarpus</taxon>
    </lineage>
</organism>
<comment type="caution">
    <text evidence="6">The sequence shown here is derived from an EMBL/GenBank/DDBJ whole genome shotgun (WGS) entry which is preliminary data.</text>
</comment>
<dbReference type="PRINTS" id="PR00364">
    <property type="entry name" value="DISEASERSIST"/>
</dbReference>
<dbReference type="SUPFAM" id="SSF52540">
    <property type="entry name" value="P-loop containing nucleoside triphosphate hydrolases"/>
    <property type="match status" value="1"/>
</dbReference>
<keyword evidence="7" id="KW-1185">Reference proteome</keyword>
<feature type="domain" description="Disease resistance protein At4g27190-like leucine-rich repeats" evidence="5">
    <location>
        <begin position="729"/>
        <end position="824"/>
    </location>
</feature>
<evidence type="ECO:0000256" key="2">
    <source>
        <dbReference type="ARBA" id="ARBA00022821"/>
    </source>
</evidence>
<dbReference type="PANTHER" id="PTHR33463">
    <property type="entry name" value="NB-ARC DOMAIN-CONTAINING PROTEIN-RELATED"/>
    <property type="match status" value="1"/>
</dbReference>
<evidence type="ECO:0000313" key="7">
    <source>
        <dbReference type="Proteomes" id="UP001386955"/>
    </source>
</evidence>
<feature type="domain" description="Disease resistance protein At4g27190-like leucine-rich repeats" evidence="5">
    <location>
        <begin position="588"/>
        <end position="628"/>
    </location>
</feature>
<dbReference type="SUPFAM" id="SSF52047">
    <property type="entry name" value="RNI-like"/>
    <property type="match status" value="1"/>
</dbReference>
<gene>
    <name evidence="6" type="ORF">VNO78_12814</name>
</gene>
<dbReference type="FunFam" id="3.40.50.300:FF:001091">
    <property type="entry name" value="Probable disease resistance protein At1g61300"/>
    <property type="match status" value="1"/>
</dbReference>
<dbReference type="InterPro" id="IPR050905">
    <property type="entry name" value="Plant_NBS-LRR"/>
</dbReference>
<name>A0AAN9SNI5_PSOTE</name>
<dbReference type="SUPFAM" id="SSF52058">
    <property type="entry name" value="L domain-like"/>
    <property type="match status" value="1"/>
</dbReference>
<sequence>MEFSSEGKLSCIWWSKLMEFLFGFASSISRDLVCGAINQLRYPCCFNNLVEELAKEEANLIATRDSVQNRVSYAKKQTRKTAEVCDKWLKDANIDASNVNQLLKEVRTTKSSCYGYCPNWIWRSRLGKKLANRKRNLEKCIKEGRQYIEFESISTLPSGTHDLLSEKCLNFESRQPAYEQLMEALKDDDVAMIGLYGMGGCGKTTLAMEVRKKVEAEHLFDEVIFVSVSSTVEVGRIQEKIASSIQYMFPENEEMERAQRLYMRLTQENKILVILDDVWEKVDFGAIGIPSTEHHKGCKNLAREISDECKGLPVAIAAVASSLKGKAEVHNSMRYLCCEKIPNEFDCSNLELLYLYTNLDVPDGIFEGMRVLRVLFLYNKGDISFLGDVKKLESLTLHNCSFLELPHDVVRQLTNLRLLDLSECDMKRCPFEVIGRHLKLEELYFADHRSKWEFYNEHAAEFFQKFTVPQTLQRKLKSIFSACLSEGLPQLKELKIENCSQLQQIIENREDKKTRNPGSFKLPSLTRIMLKSCPILGSLFTVSVAETLTSLEELMIEDCHGLKHILIYGSAHTNKIEIMQNDHDFQSYVLVFPSLKKLSIMRCSLLQYVFPISFARCLGQLETIEIRETPELRHVFGQKIHSSHQHQNKFQIDFPVLEKVALHSTPNMIAIFPEKYYATCSSLQLLAMNDVGVSTISINNLMVDLEASHSDHSSKMDSRTMSMTVKPKLVSVIIENNSLIKEILHLEAFPINRQQVTPWIEFLQLVNLPELRYIWTASKHFLSLQAQRLHELHIFNCPKLKAIFFASMLRMLPLLKILVVEHCEELEQIIEDDDKENENVSNPQSPKVCFSQLKVLLVSNCNNLKHLFFISISHEFPELELLILNQNSQLAQVFEGEADLREGRVEVWLPNLKHAILMEQPNLINFCEGIEFQTVINLLVHSCPKFSVTSTTTVEDMLQTSNSDKEIDFYLRPHLLNISGITTRGYDVLPSKKGNKGTLDLQSWDQKLPPIPLSNMVENYKETKTTIIGEVSALAIPSSASILGRKSLTSSATRLYNISSDSIKDRILEEAPPEDVKKETLSAGVDVTSLDGAIVAHTKSSGTHMVPEFCVVEQGDKPDQHRRGTSPCQKIQNVDDSIQEGSNLIDKEGEIGVVSINSIVAQRNETLEKEFVSKVSTSEIPTIVTSFTNLELVERQSRSYFDIPLHITHSNSEIRHSQTGIYNAKESEVHPINILDFMANDIMSLFQPVEEDGEGLVTEDYWVVKALADLERCLTMPLKDIASSDNDTLHLLTALNFLSNLPLKDLTLSDGLKDIIDSMHKEFPNFLCSFKQSFAITDKLAVLESHWNEVASKLSGVKNFMDEAQEKEVLLKERIIRLKKEIEDCEADLSSLQEEKKKSIAETIRYKNEFENVRKYKSQMVKDQRKLQQKLSEVGCKWSALCSRF</sequence>
<dbReference type="InterPro" id="IPR057135">
    <property type="entry name" value="At4g27190-like_LRR"/>
</dbReference>
<dbReference type="EMBL" id="JAYMYS010000003">
    <property type="protein sequence ID" value="KAK7401384.1"/>
    <property type="molecule type" value="Genomic_DNA"/>
</dbReference>
<evidence type="ECO:0000256" key="1">
    <source>
        <dbReference type="ARBA" id="ARBA00008894"/>
    </source>
</evidence>
<accession>A0AAN9SNI5</accession>
<keyword evidence="3" id="KW-0175">Coiled coil</keyword>
<evidence type="ECO:0000259" key="5">
    <source>
        <dbReference type="Pfam" id="PF23247"/>
    </source>
</evidence>
<dbReference type="Pfam" id="PF00931">
    <property type="entry name" value="NB-ARC"/>
    <property type="match status" value="1"/>
</dbReference>
<dbReference type="Pfam" id="PF23247">
    <property type="entry name" value="LRR_RPS2"/>
    <property type="match status" value="2"/>
</dbReference>
<protein>
    <recommendedName>
        <fullName evidence="8">NB-ARC domain-containing protein</fullName>
    </recommendedName>
</protein>
<evidence type="ECO:0000313" key="6">
    <source>
        <dbReference type="EMBL" id="KAK7401384.1"/>
    </source>
</evidence>
<keyword evidence="2" id="KW-0611">Plant defense</keyword>
<dbReference type="InterPro" id="IPR027417">
    <property type="entry name" value="P-loop_NTPase"/>
</dbReference>
<feature type="coiled-coil region" evidence="3">
    <location>
        <begin position="1361"/>
        <end position="1402"/>
    </location>
</feature>
<dbReference type="Gene3D" id="3.80.10.10">
    <property type="entry name" value="Ribonuclease Inhibitor"/>
    <property type="match status" value="3"/>
</dbReference>
<dbReference type="InterPro" id="IPR032675">
    <property type="entry name" value="LRR_dom_sf"/>
</dbReference>
<dbReference type="GO" id="GO:0043531">
    <property type="term" value="F:ADP binding"/>
    <property type="evidence" value="ECO:0007669"/>
    <property type="project" value="InterPro"/>
</dbReference>
<dbReference type="InterPro" id="IPR002182">
    <property type="entry name" value="NB-ARC"/>
</dbReference>
<dbReference type="Proteomes" id="UP001386955">
    <property type="component" value="Unassembled WGS sequence"/>
</dbReference>
<feature type="domain" description="NB-ARC" evidence="4">
    <location>
        <begin position="178"/>
        <end position="299"/>
    </location>
</feature>
<evidence type="ECO:0000256" key="3">
    <source>
        <dbReference type="SAM" id="Coils"/>
    </source>
</evidence>
<reference evidence="6 7" key="1">
    <citation type="submission" date="2024-01" db="EMBL/GenBank/DDBJ databases">
        <title>The genomes of 5 underutilized Papilionoideae crops provide insights into root nodulation and disease resistanc.</title>
        <authorList>
            <person name="Jiang F."/>
        </authorList>
    </citation>
    <scope>NUCLEOTIDE SEQUENCE [LARGE SCALE GENOMIC DNA]</scope>
    <source>
        <strain evidence="6">DUOXIRENSHENG_FW03</strain>
        <tissue evidence="6">Leaves</tissue>
    </source>
</reference>